<dbReference type="EMBL" id="BLQM01000110">
    <property type="protein sequence ID" value="GMH64898.1"/>
    <property type="molecule type" value="Genomic_DNA"/>
</dbReference>
<keyword evidence="1" id="KW-1133">Transmembrane helix</keyword>
<evidence type="ECO:0000256" key="1">
    <source>
        <dbReference type="SAM" id="Phobius"/>
    </source>
</evidence>
<comment type="caution">
    <text evidence="2">The sequence shown here is derived from an EMBL/GenBank/DDBJ whole genome shotgun (WGS) entry which is preliminary data.</text>
</comment>
<sequence>MAGTRLVVHLSLMLPCLVLISLIIKLQSPLRSPLPLPSLPPPSLPTLHILLTLSSYASSSTTDDDESYESSSYFDTSISSVAPNYLANPSQQQPPNWNSRKGYAYTCPTSSLYLIPYSDLDPDIHLFTNLENTLSLKFTLLSDDSSENNPRHSPIEVKVKDRSIEVEVLEEFLMISEEKSEFPTVGGGGGLVLSPVLCQVVAVKLASLFSLINEEGGRIKGKVTLVFGVCSESGREFYLDGMLRETGLGEFIKSIDNLVTGINVEYRRFGKCDLNVNGEKEVKVQDVKGMPVYETSFEVAGDRGKVYKFVVYVPEEGGEIIRIKDGRKTINNYMIPEEGAVHISSSQLTSEDLNAAAETFASAMLSLFDFPVPLPPTTIIADGIDYTDRVKIVSERGGEVRR</sequence>
<keyword evidence="1" id="KW-0812">Transmembrane</keyword>
<dbReference type="GO" id="GO:0016255">
    <property type="term" value="P:attachment of GPI anchor to protein"/>
    <property type="evidence" value="ECO:0007669"/>
    <property type="project" value="InterPro"/>
</dbReference>
<accession>A0A9W7A942</accession>
<evidence type="ECO:0000313" key="2">
    <source>
        <dbReference type="EMBL" id="GMH64898.1"/>
    </source>
</evidence>
<gene>
    <name evidence="2" type="ORF">TL16_g04070</name>
</gene>
<keyword evidence="1" id="KW-0472">Membrane</keyword>
<protein>
    <submittedName>
        <fullName evidence="2">Uncharacterized protein</fullName>
    </submittedName>
</protein>
<name>A0A9W7A942_9STRA</name>
<evidence type="ECO:0000313" key="3">
    <source>
        <dbReference type="Proteomes" id="UP001162640"/>
    </source>
</evidence>
<organism evidence="2 3">
    <name type="scientific">Triparma laevis f. inornata</name>
    <dbReference type="NCBI Taxonomy" id="1714386"/>
    <lineage>
        <taxon>Eukaryota</taxon>
        <taxon>Sar</taxon>
        <taxon>Stramenopiles</taxon>
        <taxon>Ochrophyta</taxon>
        <taxon>Bolidophyceae</taxon>
        <taxon>Parmales</taxon>
        <taxon>Triparmaceae</taxon>
        <taxon>Triparma</taxon>
    </lineage>
</organism>
<proteinExistence type="predicted"/>
<reference evidence="3" key="1">
    <citation type="journal article" date="2023" name="Commun. Biol.">
        <title>Genome analysis of Parmales, the sister group of diatoms, reveals the evolutionary specialization of diatoms from phago-mixotrophs to photoautotrophs.</title>
        <authorList>
            <person name="Ban H."/>
            <person name="Sato S."/>
            <person name="Yoshikawa S."/>
            <person name="Yamada K."/>
            <person name="Nakamura Y."/>
            <person name="Ichinomiya M."/>
            <person name="Sato N."/>
            <person name="Blanc-Mathieu R."/>
            <person name="Endo H."/>
            <person name="Kuwata A."/>
            <person name="Ogata H."/>
        </authorList>
    </citation>
    <scope>NUCLEOTIDE SEQUENCE [LARGE SCALE GENOMIC DNA]</scope>
</reference>
<dbReference type="Pfam" id="PF10510">
    <property type="entry name" value="PIG-S"/>
    <property type="match status" value="1"/>
</dbReference>
<dbReference type="Proteomes" id="UP001162640">
    <property type="component" value="Unassembled WGS sequence"/>
</dbReference>
<dbReference type="AlphaFoldDB" id="A0A9W7A942"/>
<dbReference type="GO" id="GO:0042765">
    <property type="term" value="C:GPI-anchor transamidase complex"/>
    <property type="evidence" value="ECO:0007669"/>
    <property type="project" value="InterPro"/>
</dbReference>
<dbReference type="InterPro" id="IPR019540">
    <property type="entry name" value="PtdIno-glycan_biosynth_class_S"/>
</dbReference>
<feature type="transmembrane region" description="Helical" evidence="1">
    <location>
        <begin position="6"/>
        <end position="24"/>
    </location>
</feature>